<dbReference type="SUPFAM" id="SSF49265">
    <property type="entry name" value="Fibronectin type III"/>
    <property type="match status" value="2"/>
</dbReference>
<dbReference type="Pfam" id="PF09240">
    <property type="entry name" value="IL6Ra-bind"/>
    <property type="match status" value="1"/>
</dbReference>
<feature type="transmembrane region" description="Helical" evidence="8">
    <location>
        <begin position="325"/>
        <end position="345"/>
    </location>
</feature>
<dbReference type="KEGG" id="tmu:101359572"/>
<dbReference type="InterPro" id="IPR036116">
    <property type="entry name" value="FN3_sf"/>
</dbReference>
<keyword evidence="5 8" id="KW-0472">Membrane</keyword>
<name>A0A2Y9RUA9_TRIMA</name>
<feature type="domain" description="Fibronectin type-III" evidence="10">
    <location>
        <begin position="220"/>
        <end position="319"/>
    </location>
</feature>
<evidence type="ECO:0000313" key="11">
    <source>
        <dbReference type="Proteomes" id="UP000248480"/>
    </source>
</evidence>
<reference evidence="12 13" key="1">
    <citation type="submission" date="2025-04" db="UniProtKB">
        <authorList>
            <consortium name="RefSeq"/>
        </authorList>
    </citation>
    <scope>IDENTIFICATION</scope>
</reference>
<keyword evidence="7" id="KW-0325">Glycoprotein</keyword>
<keyword evidence="6 12" id="KW-0675">Receptor</keyword>
<evidence type="ECO:0000256" key="9">
    <source>
        <dbReference type="SAM" id="SignalP"/>
    </source>
</evidence>
<protein>
    <submittedName>
        <fullName evidence="12 13">Granulocyte-macrophage colony-stimulating factor receptor subunit alpha isoform X1</fullName>
    </submittedName>
</protein>
<dbReference type="STRING" id="127582.A0A2Y9RUA9"/>
<evidence type="ECO:0000256" key="3">
    <source>
        <dbReference type="ARBA" id="ARBA00022729"/>
    </source>
</evidence>
<evidence type="ECO:0000313" key="13">
    <source>
        <dbReference type="RefSeq" id="XP_023595243.1"/>
    </source>
</evidence>
<dbReference type="PANTHER" id="PTHR23037">
    <property type="entry name" value="CYTOKINE RECEPTOR"/>
    <property type="match status" value="1"/>
</dbReference>
<evidence type="ECO:0000256" key="8">
    <source>
        <dbReference type="SAM" id="Phobius"/>
    </source>
</evidence>
<dbReference type="InterPro" id="IPR003961">
    <property type="entry name" value="FN3_dom"/>
</dbReference>
<dbReference type="Proteomes" id="UP000248480">
    <property type="component" value="Unplaced"/>
</dbReference>
<dbReference type="GO" id="GO:0004896">
    <property type="term" value="F:cytokine receptor activity"/>
    <property type="evidence" value="ECO:0007669"/>
    <property type="project" value="TreeGrafter"/>
</dbReference>
<evidence type="ECO:0000256" key="1">
    <source>
        <dbReference type="ARBA" id="ARBA00004479"/>
    </source>
</evidence>
<keyword evidence="3 9" id="KW-0732">Signal</keyword>
<dbReference type="PANTHER" id="PTHR23037:SF46">
    <property type="entry name" value="INTERLEUKIN 5 RECEPTOR SUBUNIT ALPHA"/>
    <property type="match status" value="1"/>
</dbReference>
<dbReference type="RefSeq" id="XP_023595242.1">
    <property type="nucleotide sequence ID" value="XM_023739474.1"/>
</dbReference>
<dbReference type="OrthoDB" id="9832817at2759"/>
<dbReference type="GO" id="GO:0009897">
    <property type="term" value="C:external side of plasma membrane"/>
    <property type="evidence" value="ECO:0007669"/>
    <property type="project" value="TreeGrafter"/>
</dbReference>
<evidence type="ECO:0000256" key="4">
    <source>
        <dbReference type="ARBA" id="ARBA00022989"/>
    </source>
</evidence>
<dbReference type="InterPro" id="IPR015321">
    <property type="entry name" value="TypeI_recpt_CBD"/>
</dbReference>
<dbReference type="FunFam" id="2.60.40.10:FF:001087">
    <property type="entry name" value="Colony stimulating factor 2 receptor alpha subunit"/>
    <property type="match status" value="1"/>
</dbReference>
<dbReference type="CDD" id="cd00063">
    <property type="entry name" value="FN3"/>
    <property type="match status" value="1"/>
</dbReference>
<dbReference type="GeneID" id="101359572"/>
<dbReference type="AlphaFoldDB" id="A0A2Y9RUA9"/>
<organism evidence="11 13">
    <name type="scientific">Trichechus manatus latirostris</name>
    <name type="common">Florida manatee</name>
    <dbReference type="NCBI Taxonomy" id="127582"/>
    <lineage>
        <taxon>Eukaryota</taxon>
        <taxon>Metazoa</taxon>
        <taxon>Chordata</taxon>
        <taxon>Craniata</taxon>
        <taxon>Vertebrata</taxon>
        <taxon>Euteleostomi</taxon>
        <taxon>Mammalia</taxon>
        <taxon>Eutheria</taxon>
        <taxon>Afrotheria</taxon>
        <taxon>Sirenia</taxon>
        <taxon>Trichechidae</taxon>
        <taxon>Trichechus</taxon>
    </lineage>
</organism>
<evidence type="ECO:0000259" key="10">
    <source>
        <dbReference type="PROSITE" id="PS50853"/>
    </source>
</evidence>
<feature type="signal peptide" evidence="9">
    <location>
        <begin position="1"/>
        <end position="21"/>
    </location>
</feature>
<evidence type="ECO:0000256" key="7">
    <source>
        <dbReference type="ARBA" id="ARBA00023180"/>
    </source>
</evidence>
<dbReference type="InterPro" id="IPR013783">
    <property type="entry name" value="Ig-like_fold"/>
</dbReference>
<dbReference type="RefSeq" id="XP_023595243.1">
    <property type="nucleotide sequence ID" value="XM_023739475.1"/>
</dbReference>
<accession>A0A2Y9RUA9</accession>
<evidence type="ECO:0000256" key="2">
    <source>
        <dbReference type="ARBA" id="ARBA00022692"/>
    </source>
</evidence>
<evidence type="ECO:0000256" key="6">
    <source>
        <dbReference type="ARBA" id="ARBA00023170"/>
    </source>
</evidence>
<keyword evidence="11" id="KW-1185">Reference proteome</keyword>
<dbReference type="PROSITE" id="PS50853">
    <property type="entry name" value="FN3"/>
    <property type="match status" value="1"/>
</dbReference>
<keyword evidence="2 8" id="KW-0812">Transmembrane</keyword>
<sequence length="399" mass="45067">MGPLGMAVLLSELLIPTGLLAQEHQDLSTQEPVRTLHMTFDPRKMILAWDCRQDATVVECLMIHKEEGQISMEPMEKQCNCTFELRSLHGGVLLMVKANTSQGLFEEKLKYHNPGGNGTAAENFSCFMYDEDFMNCTWAKGRAAPGDVQYFFYIRDSEGETERECPHYLEHSGTHVGCHVKDISGLTFYSYFLVNGSSRGTGIQFFDSILSKNDMKRYSPPINITVNCNHSHCLLKWQRPKAQQHMSARELKYEVDIQRKGHKDGSGHKPIPIPGNLGNKHSFSINPTARYTVRIRTANSRILHWGPWSEPVEFGFEEGEASPKYVYVLVVLGTLLGALLIGFLFKRFLVMHALFPPIPKIKDKLNDNQETGLQVSWNELMPGTGKAENEEVITVEEVA</sequence>
<dbReference type="Pfam" id="PF18611">
    <property type="entry name" value="IL3Ra_N"/>
    <property type="match status" value="1"/>
</dbReference>
<proteinExistence type="predicted"/>
<comment type="subcellular location">
    <subcellularLocation>
        <location evidence="1">Membrane</location>
        <topology evidence="1">Single-pass type I membrane protein</topology>
    </subcellularLocation>
</comment>
<dbReference type="Gene3D" id="2.60.40.10">
    <property type="entry name" value="Immunoglobulins"/>
    <property type="match status" value="2"/>
</dbReference>
<feature type="chain" id="PRO_5044583554" evidence="9">
    <location>
        <begin position="22"/>
        <end position="399"/>
    </location>
</feature>
<keyword evidence="4 8" id="KW-1133">Transmembrane helix</keyword>
<gene>
    <name evidence="12 13" type="primary">LOC101359572</name>
</gene>
<evidence type="ECO:0000256" key="5">
    <source>
        <dbReference type="ARBA" id="ARBA00023136"/>
    </source>
</evidence>
<dbReference type="InterPro" id="IPR040907">
    <property type="entry name" value="IL3Ra_N"/>
</dbReference>
<evidence type="ECO:0000313" key="12">
    <source>
        <dbReference type="RefSeq" id="XP_023595242.1"/>
    </source>
</evidence>